<evidence type="ECO:0000259" key="6">
    <source>
        <dbReference type="PROSITE" id="PS50885"/>
    </source>
</evidence>
<feature type="transmembrane region" description="Helical" evidence="4">
    <location>
        <begin position="215"/>
        <end position="234"/>
    </location>
</feature>
<evidence type="ECO:0000313" key="7">
    <source>
        <dbReference type="EMBL" id="SCM81523.1"/>
    </source>
</evidence>
<dbReference type="SMART" id="SM00283">
    <property type="entry name" value="MA"/>
    <property type="match status" value="1"/>
</dbReference>
<dbReference type="InterPro" id="IPR003660">
    <property type="entry name" value="HAMP_dom"/>
</dbReference>
<accession>A0A212LVF4</accession>
<dbReference type="AlphaFoldDB" id="A0A212LVF4"/>
<keyword evidence="1 3" id="KW-0807">Transducer</keyword>
<comment type="similarity">
    <text evidence="2">Belongs to the methyl-accepting chemotaxis (MCP) protein family.</text>
</comment>
<feature type="transmembrane region" description="Helical" evidence="4">
    <location>
        <begin position="28"/>
        <end position="48"/>
    </location>
</feature>
<dbReference type="SMART" id="SM00304">
    <property type="entry name" value="HAMP"/>
    <property type="match status" value="1"/>
</dbReference>
<name>A0A212LVF4_9FIRM</name>
<dbReference type="PANTHER" id="PTHR32089:SF112">
    <property type="entry name" value="LYSOZYME-LIKE PROTEIN-RELATED"/>
    <property type="match status" value="1"/>
</dbReference>
<feature type="domain" description="HAMP" evidence="6">
    <location>
        <begin position="236"/>
        <end position="288"/>
    </location>
</feature>
<dbReference type="PROSITE" id="PS50885">
    <property type="entry name" value="HAMP"/>
    <property type="match status" value="1"/>
</dbReference>
<dbReference type="SUPFAM" id="SSF58104">
    <property type="entry name" value="Methyl-accepting chemotaxis protein (MCP) signaling domain"/>
    <property type="match status" value="1"/>
</dbReference>
<evidence type="ECO:0000259" key="5">
    <source>
        <dbReference type="PROSITE" id="PS50111"/>
    </source>
</evidence>
<reference evidence="7" key="1">
    <citation type="submission" date="2016-08" db="EMBL/GenBank/DDBJ databases">
        <authorList>
            <person name="Seilhamer J.J."/>
        </authorList>
    </citation>
    <scope>NUCLEOTIDE SEQUENCE</scope>
    <source>
        <strain evidence="7">86</strain>
    </source>
</reference>
<gene>
    <name evidence="7" type="ORF">KL86SPO_40007</name>
</gene>
<evidence type="ECO:0000256" key="4">
    <source>
        <dbReference type="SAM" id="Phobius"/>
    </source>
</evidence>
<feature type="domain" description="Methyl-accepting transducer" evidence="5">
    <location>
        <begin position="307"/>
        <end position="543"/>
    </location>
</feature>
<sequence length="593" mass="64314">MVSHWKSDIEALWRVDILNIKMKLGLKFAVSFGVILLLMVVMTVNSFVNLQNMKTDVTQISAANERMALADTIAINYKDAVATLRAYAAYGDAGYLGQTISSFDNLLKSEEELLALARPEKRQECQILIEETTQYRDIVINEYLPVVKLYHAAKAAGNFVQGQEYERRMTDIAKRVAPLAKSISDRADSIAVNNASVAKTLIDDSQVRVDRINQVSLVVSLIVLVLGMAIAIVLTNMVRKPMLALTTIAKQYAEGNLRNIPEIKTTDEIGELADSLKVMHNNFVRMITNIRTASDQLATTSEQIAASTEEVTATSEEISRNMQHLTEETDRGNTSMLDASQALIELSSLIQIAKKKANDASNNSSEALHVAENGRVKVTESVSKMDNITEQTKKSSMIIGELSEYSQQISHIIDTITNIAKQTNLLALNAAIEAARAGEHGRGFAVVAEEVRKLAEQSNQGAMEITALVQKVTEKTQLAVDAMSQNVIEVETGVATVNEAGAALDNILQAVKLMAAETGEIGAITSEQVANSDQIVQLINKLSTVIETAAAHTLEVSASVEEQSSAMQTVAAAAEESSAMATELQGSVQKFLV</sequence>
<dbReference type="EMBL" id="FMJE01000004">
    <property type="protein sequence ID" value="SCM81523.1"/>
    <property type="molecule type" value="Genomic_DNA"/>
</dbReference>
<dbReference type="PROSITE" id="PS50111">
    <property type="entry name" value="CHEMOTAXIS_TRANSDUC_2"/>
    <property type="match status" value="1"/>
</dbReference>
<organism evidence="7">
    <name type="scientific">uncultured Sporomusa sp</name>
    <dbReference type="NCBI Taxonomy" id="307249"/>
    <lineage>
        <taxon>Bacteria</taxon>
        <taxon>Bacillati</taxon>
        <taxon>Bacillota</taxon>
        <taxon>Negativicutes</taxon>
        <taxon>Selenomonadales</taxon>
        <taxon>Sporomusaceae</taxon>
        <taxon>Sporomusa</taxon>
        <taxon>environmental samples</taxon>
    </lineage>
</organism>
<keyword evidence="4" id="KW-0812">Transmembrane</keyword>
<keyword evidence="4" id="KW-0472">Membrane</keyword>
<dbReference type="Pfam" id="PF00672">
    <property type="entry name" value="HAMP"/>
    <property type="match status" value="1"/>
</dbReference>
<dbReference type="InterPro" id="IPR004089">
    <property type="entry name" value="MCPsignal_dom"/>
</dbReference>
<dbReference type="GO" id="GO:0007165">
    <property type="term" value="P:signal transduction"/>
    <property type="evidence" value="ECO:0007669"/>
    <property type="project" value="UniProtKB-KW"/>
</dbReference>
<protein>
    <submittedName>
        <fullName evidence="7">Methyl-accepting chemotaxis protein</fullName>
    </submittedName>
</protein>
<dbReference type="CDD" id="cd06225">
    <property type="entry name" value="HAMP"/>
    <property type="match status" value="1"/>
</dbReference>
<dbReference type="Pfam" id="PF00015">
    <property type="entry name" value="MCPsignal"/>
    <property type="match status" value="1"/>
</dbReference>
<proteinExistence type="inferred from homology"/>
<keyword evidence="4" id="KW-1133">Transmembrane helix</keyword>
<evidence type="ECO:0000256" key="2">
    <source>
        <dbReference type="ARBA" id="ARBA00029447"/>
    </source>
</evidence>
<dbReference type="CDD" id="cd11386">
    <property type="entry name" value="MCP_signal"/>
    <property type="match status" value="1"/>
</dbReference>
<evidence type="ECO:0000256" key="3">
    <source>
        <dbReference type="PROSITE-ProRule" id="PRU00284"/>
    </source>
</evidence>
<dbReference type="Gene3D" id="1.10.287.950">
    <property type="entry name" value="Methyl-accepting chemotaxis protein"/>
    <property type="match status" value="1"/>
</dbReference>
<dbReference type="PANTHER" id="PTHR32089">
    <property type="entry name" value="METHYL-ACCEPTING CHEMOTAXIS PROTEIN MCPB"/>
    <property type="match status" value="1"/>
</dbReference>
<evidence type="ECO:0000256" key="1">
    <source>
        <dbReference type="ARBA" id="ARBA00023224"/>
    </source>
</evidence>
<dbReference type="GO" id="GO:0016020">
    <property type="term" value="C:membrane"/>
    <property type="evidence" value="ECO:0007669"/>
    <property type="project" value="InterPro"/>
</dbReference>